<dbReference type="SUPFAM" id="SSF55961">
    <property type="entry name" value="Bet v1-like"/>
    <property type="match status" value="1"/>
</dbReference>
<name>A0A8D7FLB0_MUSAM</name>
<dbReference type="AlphaFoldDB" id="A0A8D7FLB0"/>
<dbReference type="InterPro" id="IPR023393">
    <property type="entry name" value="START-like_dom_sf"/>
</dbReference>
<dbReference type="PANTHER" id="PTHR34560">
    <property type="entry name" value="POLYKETIDE CYCLASE/DEHYDRASE/LIPID TRANSPORT SUPERFAMILY PROTEIN"/>
    <property type="match status" value="1"/>
</dbReference>
<protein>
    <submittedName>
        <fullName evidence="1">(wild Malaysian banana) hypothetical protein</fullName>
    </submittedName>
</protein>
<dbReference type="PANTHER" id="PTHR34560:SF1">
    <property type="entry name" value="START DOMAIN-CONTAINING PROTEIN"/>
    <property type="match status" value="1"/>
</dbReference>
<accession>A0A8D7FLB0</accession>
<dbReference type="Gene3D" id="3.30.530.20">
    <property type="match status" value="1"/>
</dbReference>
<proteinExistence type="predicted"/>
<reference evidence="1" key="1">
    <citation type="submission" date="2021-03" db="EMBL/GenBank/DDBJ databases">
        <authorList>
            <consortium name="Genoscope - CEA"/>
            <person name="William W."/>
        </authorList>
    </citation>
    <scope>NUCLEOTIDE SEQUENCE</scope>
    <source>
        <strain evidence="1">Doubled-haploid Pahang</strain>
    </source>
</reference>
<sequence>MEKKRKILEQRERLDETLALPDLANEEYIKSLVKNQLLKSSLSHFEAGNIEQIIEKRTMEVSNFVEMLRSASEDERKAKAHGTSHNDWKVKQDTDQLRVMYREGPHGTPFHTLLAEGYADGPIDVCLCVSWETTLYNKWWPQYNLPTFKIIMSTCLQKVQIGEEISLVRVKVPWPVSDREALLHYFEIEYLNEDLILVLINTISDSEKIEVSTDDFNRNEVPKAIRIDLVGGFVLQKVDHSRCYFRAITNMDIKLDFVPPSLINFISRQLIGNGHKLYQKAVGTVATTDQDYRKALEGPMYARIREGMNTKHKTKTDVVGLDEEKYEGPLPKEHIGETATEIQSIIDSRYVSEIVEEETEHSTLSSTKQQDLITKRVYISPEVEVALGILDNAISILRKKGSPNNQLDCLSVDEGLPTYEAALEASETKSSTRNSRYFYHIYLWCTPCSDNTKTSAFGNKLTVLGPETTDSSSSHIKPTQSAISMTKPPLLESMNKVCDEETLEANGFHDKSLKSGKSKHSRKKWFCCSIR</sequence>
<evidence type="ECO:0000313" key="1">
    <source>
        <dbReference type="EMBL" id="CAG1858058.1"/>
    </source>
</evidence>
<organism evidence="1">
    <name type="scientific">Musa acuminata subsp. malaccensis</name>
    <name type="common">Wild banana</name>
    <name type="synonym">Musa malaccensis</name>
    <dbReference type="NCBI Taxonomy" id="214687"/>
    <lineage>
        <taxon>Eukaryota</taxon>
        <taxon>Viridiplantae</taxon>
        <taxon>Streptophyta</taxon>
        <taxon>Embryophyta</taxon>
        <taxon>Tracheophyta</taxon>
        <taxon>Spermatophyta</taxon>
        <taxon>Magnoliopsida</taxon>
        <taxon>Liliopsida</taxon>
        <taxon>Zingiberales</taxon>
        <taxon>Musaceae</taxon>
        <taxon>Musa</taxon>
    </lineage>
</organism>
<dbReference type="EMBL" id="HG996473">
    <property type="protein sequence ID" value="CAG1858058.1"/>
    <property type="molecule type" value="Genomic_DNA"/>
</dbReference>
<gene>
    <name evidence="1" type="ORF">GSMUA_25800.1</name>
</gene>